<dbReference type="EMBL" id="BAABAL010000012">
    <property type="protein sequence ID" value="GAA4009119.1"/>
    <property type="molecule type" value="Genomic_DNA"/>
</dbReference>
<evidence type="ECO:0000313" key="2">
    <source>
        <dbReference type="Proteomes" id="UP001501747"/>
    </source>
</evidence>
<comment type="caution">
    <text evidence="1">The sequence shown here is derived from an EMBL/GenBank/DDBJ whole genome shotgun (WGS) entry which is preliminary data.</text>
</comment>
<organism evidence="1 2">
    <name type="scientific">Allokutzneria multivorans</name>
    <dbReference type="NCBI Taxonomy" id="1142134"/>
    <lineage>
        <taxon>Bacteria</taxon>
        <taxon>Bacillati</taxon>
        <taxon>Actinomycetota</taxon>
        <taxon>Actinomycetes</taxon>
        <taxon>Pseudonocardiales</taxon>
        <taxon>Pseudonocardiaceae</taxon>
        <taxon>Allokutzneria</taxon>
    </lineage>
</organism>
<name>A0ABP7SAN0_9PSEU</name>
<dbReference type="RefSeq" id="WP_344875824.1">
    <property type="nucleotide sequence ID" value="NZ_BAABAL010000012.1"/>
</dbReference>
<protein>
    <submittedName>
        <fullName evidence="1">Uncharacterized protein</fullName>
    </submittedName>
</protein>
<reference evidence="2" key="1">
    <citation type="journal article" date="2019" name="Int. J. Syst. Evol. Microbiol.">
        <title>The Global Catalogue of Microorganisms (GCM) 10K type strain sequencing project: providing services to taxonomists for standard genome sequencing and annotation.</title>
        <authorList>
            <consortium name="The Broad Institute Genomics Platform"/>
            <consortium name="The Broad Institute Genome Sequencing Center for Infectious Disease"/>
            <person name="Wu L."/>
            <person name="Ma J."/>
        </authorList>
    </citation>
    <scope>NUCLEOTIDE SEQUENCE [LARGE SCALE GENOMIC DNA]</scope>
    <source>
        <strain evidence="2">JCM 17342</strain>
    </source>
</reference>
<proteinExistence type="predicted"/>
<dbReference type="Proteomes" id="UP001501747">
    <property type="component" value="Unassembled WGS sequence"/>
</dbReference>
<accession>A0ABP7SAN0</accession>
<gene>
    <name evidence="1" type="ORF">GCM10022247_34020</name>
</gene>
<keyword evidence="2" id="KW-1185">Reference proteome</keyword>
<sequence length="239" mass="25786">MTTTLDSALVRTAEELTARGLPTRHYVVRDCDGYRPVTGIAADVHCLDVRLGPALRHPGRSTHCLFQVFDPAHPNLGLSLCHDREDSDGAPVDNHVLPRIGPALDLVITNTLTPALNSALAPLDPTGRGRSVVVGCWHGRPTLVDLALIPVTATKLLRRFRSQGQAALVWADFQAPLAESLSRLAGRLIGARDAHLLPRTGAPSAIRVPVRDDRGRDAALSDFSDALDKGIRLARRHLS</sequence>
<evidence type="ECO:0000313" key="1">
    <source>
        <dbReference type="EMBL" id="GAA4009119.1"/>
    </source>
</evidence>